<dbReference type="Proteomes" id="UP000504603">
    <property type="component" value="Unplaced"/>
</dbReference>
<dbReference type="OrthoDB" id="1304155at2759"/>
<gene>
    <name evidence="3" type="primary">LOC111009432</name>
</gene>
<keyword evidence="1" id="KW-0812">Transmembrane</keyword>
<dbReference type="RefSeq" id="XP_022138206.1">
    <property type="nucleotide sequence ID" value="XM_022282514.1"/>
</dbReference>
<evidence type="ECO:0000313" key="3">
    <source>
        <dbReference type="RefSeq" id="XP_022138206.1"/>
    </source>
</evidence>
<feature type="transmembrane region" description="Helical" evidence="1">
    <location>
        <begin position="76"/>
        <end position="101"/>
    </location>
</feature>
<keyword evidence="1" id="KW-1133">Transmembrane helix</keyword>
<dbReference type="AlphaFoldDB" id="A0A6J1C920"/>
<evidence type="ECO:0000313" key="2">
    <source>
        <dbReference type="Proteomes" id="UP000504603"/>
    </source>
</evidence>
<dbReference type="GeneID" id="111009432"/>
<organism evidence="2 3">
    <name type="scientific">Momordica charantia</name>
    <name type="common">Bitter gourd</name>
    <name type="synonym">Balsam pear</name>
    <dbReference type="NCBI Taxonomy" id="3673"/>
    <lineage>
        <taxon>Eukaryota</taxon>
        <taxon>Viridiplantae</taxon>
        <taxon>Streptophyta</taxon>
        <taxon>Embryophyta</taxon>
        <taxon>Tracheophyta</taxon>
        <taxon>Spermatophyta</taxon>
        <taxon>Magnoliopsida</taxon>
        <taxon>eudicotyledons</taxon>
        <taxon>Gunneridae</taxon>
        <taxon>Pentapetalae</taxon>
        <taxon>rosids</taxon>
        <taxon>fabids</taxon>
        <taxon>Cucurbitales</taxon>
        <taxon>Cucurbitaceae</taxon>
        <taxon>Momordiceae</taxon>
        <taxon>Momordica</taxon>
    </lineage>
</organism>
<accession>A0A6J1C920</accession>
<protein>
    <submittedName>
        <fullName evidence="3">Uncharacterized protein LOC111009432</fullName>
    </submittedName>
</protein>
<name>A0A6J1C920_MOMCH</name>
<proteinExistence type="predicted"/>
<keyword evidence="2" id="KW-1185">Reference proteome</keyword>
<dbReference type="KEGG" id="mcha:111009432"/>
<keyword evidence="1" id="KW-0472">Membrane</keyword>
<sequence length="104" mass="12123">MEKVEAESRDEAMRSRTAFRCAKAAFVLSSLKSSQNHYLRATVYEIVKEKEKLRKTLGDLKVELARERLRNKRIKLCGLMEFVLQILLVITLSSFFFFIAFKST</sequence>
<reference evidence="3" key="1">
    <citation type="submission" date="2025-08" db="UniProtKB">
        <authorList>
            <consortium name="RefSeq"/>
        </authorList>
    </citation>
    <scope>IDENTIFICATION</scope>
    <source>
        <strain evidence="3">OHB3-1</strain>
    </source>
</reference>
<evidence type="ECO:0000256" key="1">
    <source>
        <dbReference type="SAM" id="Phobius"/>
    </source>
</evidence>